<keyword evidence="3" id="KW-1185">Reference proteome</keyword>
<proteinExistence type="predicted"/>
<comment type="caution">
    <text evidence="2">The sequence shown here is derived from an EMBL/GenBank/DDBJ whole genome shotgun (WGS) entry which is preliminary data.</text>
</comment>
<evidence type="ECO:0000313" key="2">
    <source>
        <dbReference type="EMBL" id="TGN18844.1"/>
    </source>
</evidence>
<dbReference type="Pfam" id="PF08239">
    <property type="entry name" value="SH3_3"/>
    <property type="match status" value="1"/>
</dbReference>
<reference evidence="2" key="1">
    <citation type="journal article" date="2019" name="PLoS Negl. Trop. Dis.">
        <title>Revisiting the worldwide diversity of Leptospira species in the environment.</title>
        <authorList>
            <person name="Vincent A.T."/>
            <person name="Schiettekatte O."/>
            <person name="Bourhy P."/>
            <person name="Veyrier F.J."/>
            <person name="Picardeau M."/>
        </authorList>
    </citation>
    <scope>NUCLEOTIDE SEQUENCE [LARGE SCALE GENOMIC DNA]</scope>
    <source>
        <strain evidence="2">201300427</strain>
    </source>
</reference>
<feature type="domain" description="SH3b" evidence="1">
    <location>
        <begin position="58"/>
        <end position="119"/>
    </location>
</feature>
<accession>A0A4R9LX18</accession>
<name>A0A4R9LX18_9LEPT</name>
<dbReference type="Proteomes" id="UP000298058">
    <property type="component" value="Unassembled WGS sequence"/>
</dbReference>
<dbReference type="OrthoDB" id="344650at2"/>
<dbReference type="Gene3D" id="2.30.30.40">
    <property type="entry name" value="SH3 Domains"/>
    <property type="match status" value="1"/>
</dbReference>
<dbReference type="AlphaFoldDB" id="A0A4R9LX18"/>
<protein>
    <submittedName>
        <fullName evidence="2">SH3 domain-containing protein</fullName>
    </submittedName>
</protein>
<gene>
    <name evidence="2" type="ORF">EHS15_11765</name>
</gene>
<evidence type="ECO:0000259" key="1">
    <source>
        <dbReference type="Pfam" id="PF08239"/>
    </source>
</evidence>
<evidence type="ECO:0000313" key="3">
    <source>
        <dbReference type="Proteomes" id="UP000298058"/>
    </source>
</evidence>
<dbReference type="EMBL" id="RQHW01000043">
    <property type="protein sequence ID" value="TGN18844.1"/>
    <property type="molecule type" value="Genomic_DNA"/>
</dbReference>
<sequence length="378" mass="44457">MKCKLMKKTFNFFLVAYIFLQLYNCESQKNKDEKNNNENIESESLIKEKEVWYVNFIDGVYIRKHPTVKSDPITYLKNNQRIEVIGKSNIEDIVNNKKGNWFLVKPDYNTKGWIFSAYLAKGKINLHIKNEMIDKSALNYTDVFFSNYPSLEIYSEPNHQSLSQKIDGWGPDLIKLEEITSIQSINRFQLGNWIKVKYKDMTGYVLSTEIKLFNGECSRFDKTYDLSDTSWILNTKPGDIVNNERWKLFKHGSNYQNYENFSSSLILNENKYYLILFKSLDLCQQDNHMGLVKILALKEIKYNSFLEKIQLQEPNSGLTCENGTIWEEEIFVVTSKNTINGKYNISSSYRINLTTEKIEKINFHNIICYEYCEKNDCD</sequence>
<dbReference type="InterPro" id="IPR003646">
    <property type="entry name" value="SH3-like_bac-type"/>
</dbReference>
<organism evidence="2 3">
    <name type="scientific">Leptospira idonii</name>
    <dbReference type="NCBI Taxonomy" id="1193500"/>
    <lineage>
        <taxon>Bacteria</taxon>
        <taxon>Pseudomonadati</taxon>
        <taxon>Spirochaetota</taxon>
        <taxon>Spirochaetia</taxon>
        <taxon>Leptospirales</taxon>
        <taxon>Leptospiraceae</taxon>
        <taxon>Leptospira</taxon>
    </lineage>
</organism>